<evidence type="ECO:0000256" key="1">
    <source>
        <dbReference type="SAM" id="Phobius"/>
    </source>
</evidence>
<reference evidence="2 3" key="1">
    <citation type="journal article" date="2019" name="Sci. Rep.">
        <title>Orb-weaving spider Araneus ventricosus genome elucidates the spidroin gene catalogue.</title>
        <authorList>
            <person name="Kono N."/>
            <person name="Nakamura H."/>
            <person name="Ohtoshi R."/>
            <person name="Moran D.A.P."/>
            <person name="Shinohara A."/>
            <person name="Yoshida Y."/>
            <person name="Fujiwara M."/>
            <person name="Mori M."/>
            <person name="Tomita M."/>
            <person name="Arakawa K."/>
        </authorList>
    </citation>
    <scope>NUCLEOTIDE SEQUENCE [LARGE SCALE GENOMIC DNA]</scope>
</reference>
<sequence length="211" mass="24988">MRRKAFTVMRCLYTSRYASLHRSPDSFVFILCDEVLHKRRKALIYMRLAYFLDYTSFIAIHCNVHHNDKVLRLYDARSTDLSSFIHFFIYMSFHRGPDSFPIHCNDKVLRCMDVEALVMRRLYTSHLYVVSSQSRFIVMIKCFVHTTQSFGYASFVCIFFHFMCRFVLGPVQSDFGNDKVSFRLCDITLVMRRLYTSHLWVVFLTLGPDSS</sequence>
<gene>
    <name evidence="2" type="ORF">AVEN_114686_1</name>
</gene>
<name>A0A4Y2SPF1_ARAVE</name>
<evidence type="ECO:0000313" key="3">
    <source>
        <dbReference type="Proteomes" id="UP000499080"/>
    </source>
</evidence>
<dbReference type="EMBL" id="BGPR01022743">
    <property type="protein sequence ID" value="GBN89356.1"/>
    <property type="molecule type" value="Genomic_DNA"/>
</dbReference>
<keyword evidence="1" id="KW-0812">Transmembrane</keyword>
<dbReference type="AlphaFoldDB" id="A0A4Y2SPF1"/>
<keyword evidence="1" id="KW-1133">Transmembrane helix</keyword>
<accession>A0A4Y2SPF1</accession>
<comment type="caution">
    <text evidence="2">The sequence shown here is derived from an EMBL/GenBank/DDBJ whole genome shotgun (WGS) entry which is preliminary data.</text>
</comment>
<protein>
    <submittedName>
        <fullName evidence="2">Uncharacterized protein</fullName>
    </submittedName>
</protein>
<organism evidence="2 3">
    <name type="scientific">Araneus ventricosus</name>
    <name type="common">Orbweaver spider</name>
    <name type="synonym">Epeira ventricosa</name>
    <dbReference type="NCBI Taxonomy" id="182803"/>
    <lineage>
        <taxon>Eukaryota</taxon>
        <taxon>Metazoa</taxon>
        <taxon>Ecdysozoa</taxon>
        <taxon>Arthropoda</taxon>
        <taxon>Chelicerata</taxon>
        <taxon>Arachnida</taxon>
        <taxon>Araneae</taxon>
        <taxon>Araneomorphae</taxon>
        <taxon>Entelegynae</taxon>
        <taxon>Araneoidea</taxon>
        <taxon>Araneidae</taxon>
        <taxon>Araneus</taxon>
    </lineage>
</organism>
<proteinExistence type="predicted"/>
<dbReference type="Proteomes" id="UP000499080">
    <property type="component" value="Unassembled WGS sequence"/>
</dbReference>
<feature type="transmembrane region" description="Helical" evidence="1">
    <location>
        <begin position="149"/>
        <end position="168"/>
    </location>
</feature>
<keyword evidence="1" id="KW-0472">Membrane</keyword>
<keyword evidence="3" id="KW-1185">Reference proteome</keyword>
<evidence type="ECO:0000313" key="2">
    <source>
        <dbReference type="EMBL" id="GBN89356.1"/>
    </source>
</evidence>